<gene>
    <name evidence="3" type="ORF">MVI01_61440</name>
    <name evidence="4" type="ORF">SAMN04488504_10130</name>
</gene>
<feature type="domain" description="NAD-dependent epimerase/dehydratase" evidence="2">
    <location>
        <begin position="15"/>
        <end position="275"/>
    </location>
</feature>
<reference evidence="3 6" key="2">
    <citation type="submission" date="2019-07" db="EMBL/GenBank/DDBJ databases">
        <title>Whole genome shotgun sequence of Myxococcus virescens NBRC 100334.</title>
        <authorList>
            <person name="Hosoyama A."/>
            <person name="Uohara A."/>
            <person name="Ohji S."/>
            <person name="Ichikawa N."/>
        </authorList>
    </citation>
    <scope>NUCLEOTIDE SEQUENCE [LARGE SCALE GENOMIC DNA]</scope>
    <source>
        <strain evidence="3 6">NBRC 100334</strain>
    </source>
</reference>
<evidence type="ECO:0000313" key="4">
    <source>
        <dbReference type="EMBL" id="SDD22915.1"/>
    </source>
</evidence>
<proteinExistence type="inferred from homology"/>
<dbReference type="Gene3D" id="3.40.50.720">
    <property type="entry name" value="NAD(P)-binding Rossmann-like Domain"/>
    <property type="match status" value="1"/>
</dbReference>
<dbReference type="InterPro" id="IPR036291">
    <property type="entry name" value="NAD(P)-bd_dom_sf"/>
</dbReference>
<comment type="caution">
    <text evidence="3">The sequence shown here is derived from an EMBL/GenBank/DDBJ whole genome shotgun (WGS) entry which is preliminary data.</text>
</comment>
<organism evidence="3 6">
    <name type="scientific">Myxococcus virescens</name>
    <dbReference type="NCBI Taxonomy" id="83456"/>
    <lineage>
        <taxon>Bacteria</taxon>
        <taxon>Pseudomonadati</taxon>
        <taxon>Myxococcota</taxon>
        <taxon>Myxococcia</taxon>
        <taxon>Myxococcales</taxon>
        <taxon>Cystobacterineae</taxon>
        <taxon>Myxococcaceae</taxon>
        <taxon>Myxococcus</taxon>
    </lineage>
</organism>
<evidence type="ECO:0000313" key="5">
    <source>
        <dbReference type="Proteomes" id="UP000198717"/>
    </source>
</evidence>
<dbReference type="EMBL" id="BJVY01000046">
    <property type="protein sequence ID" value="GEL74360.1"/>
    <property type="molecule type" value="Genomic_DNA"/>
</dbReference>
<dbReference type="PANTHER" id="PTHR43000">
    <property type="entry name" value="DTDP-D-GLUCOSE 4,6-DEHYDRATASE-RELATED"/>
    <property type="match status" value="1"/>
</dbReference>
<reference evidence="4 5" key="1">
    <citation type="submission" date="2016-10" db="EMBL/GenBank/DDBJ databases">
        <authorList>
            <person name="Varghese N."/>
            <person name="Submissions S."/>
        </authorList>
    </citation>
    <scope>NUCLEOTIDE SEQUENCE [LARGE SCALE GENOMIC DNA]</scope>
    <source>
        <strain evidence="4 5">DSM 2260</strain>
    </source>
</reference>
<evidence type="ECO:0000313" key="3">
    <source>
        <dbReference type="EMBL" id="GEL74360.1"/>
    </source>
</evidence>
<sequence length="366" mass="40024">MSAAEPWEVEGDRTVIFGGAGFIGSNLADHYLSAGRTVRVVDNLTRPGVVHNLRWLQARHGARLEVMTADVRDAYAVKQAVIGASHVFHFAAQVAVTTSLETPVTDFEVNAGGTLNVLEALRAMERPASLVFTSTNKVYGGMPGVELVQKPSRYEPRDAGLCGHGVGEDCPLDFESPYGCSKGAADQYVLDYARAYGLRTVVFRMSCIYGPRQFGTEDQGWVAHFLLRMLEGRPLTLYGDGKQVRDILDVGDLVRALGLAQQHIGRLKGQAFNIGGGPSRTVSLLELLGLISQRTGLRPALQFEDWRTGDQRYYVSDTRKFQAATGWAPQVGIAEGVDRLHDWLRTLMLERPVAAWQGGAREVHAG</sequence>
<accession>A0A511HLA6</accession>
<dbReference type="SUPFAM" id="SSF51735">
    <property type="entry name" value="NAD(P)-binding Rossmann-fold domains"/>
    <property type="match status" value="1"/>
</dbReference>
<dbReference type="InterPro" id="IPR001509">
    <property type="entry name" value="Epimerase_deHydtase"/>
</dbReference>
<dbReference type="AlphaFoldDB" id="A0A511HLA6"/>
<protein>
    <submittedName>
        <fullName evidence="4">CDP-paratose 2-epimerase</fullName>
    </submittedName>
</protein>
<keyword evidence="5" id="KW-1185">Reference proteome</keyword>
<dbReference type="EMBL" id="FNAJ01000001">
    <property type="protein sequence ID" value="SDD22915.1"/>
    <property type="molecule type" value="Genomic_DNA"/>
</dbReference>
<dbReference type="RefSeq" id="WP_090484143.1">
    <property type="nucleotide sequence ID" value="NZ_BJVY01000046.1"/>
</dbReference>
<dbReference type="Proteomes" id="UP000198717">
    <property type="component" value="Unassembled WGS sequence"/>
</dbReference>
<evidence type="ECO:0000259" key="2">
    <source>
        <dbReference type="Pfam" id="PF01370"/>
    </source>
</evidence>
<name>A0A511HLA6_9BACT</name>
<comment type="similarity">
    <text evidence="1">Belongs to the NAD(P)-dependent epimerase/dehydratase family.</text>
</comment>
<dbReference type="Proteomes" id="UP000321224">
    <property type="component" value="Unassembled WGS sequence"/>
</dbReference>
<dbReference type="Pfam" id="PF01370">
    <property type="entry name" value="Epimerase"/>
    <property type="match status" value="1"/>
</dbReference>
<evidence type="ECO:0000313" key="6">
    <source>
        <dbReference type="Proteomes" id="UP000321224"/>
    </source>
</evidence>
<evidence type="ECO:0000256" key="1">
    <source>
        <dbReference type="ARBA" id="ARBA00007637"/>
    </source>
</evidence>